<evidence type="ECO:0000313" key="3">
    <source>
        <dbReference type="EMBL" id="CAB4198475.1"/>
    </source>
</evidence>
<evidence type="ECO:0008006" key="6">
    <source>
        <dbReference type="Google" id="ProtNLM"/>
    </source>
</evidence>
<proteinExistence type="predicted"/>
<evidence type="ECO:0000313" key="5">
    <source>
        <dbReference type="EMBL" id="CAB5238561.1"/>
    </source>
</evidence>
<dbReference type="EMBL" id="LR796861">
    <property type="protein sequence ID" value="CAB4170387.1"/>
    <property type="molecule type" value="Genomic_DNA"/>
</dbReference>
<sequence>MEKPTLGFFDTLGQYVYKYIDDEGKLLYVGKGNGDRCWSHVGDRGFNPDHCYIVARNLEKFEEKKDAPAFALESYFIATENPETNAVSGHYKECFIMANLSEYFGKYQSEQIDQFESFPEWYVENYESLRGRLSELKINSSTMFMKSAARNKLYMLLWYTPDAEPVKVGFEVNIAAGAERDAAIKNLKLWLKNEGYPKTTSDGVDYKLHVIAESPEAFIDLFNKFNQ</sequence>
<name>A0A6J5PH34_9CAUD</name>
<evidence type="ECO:0000313" key="1">
    <source>
        <dbReference type="EMBL" id="CAB4170387.1"/>
    </source>
</evidence>
<gene>
    <name evidence="2" type="ORF">UFOVP1066_8</name>
    <name evidence="3" type="ORF">UFOVP1315_107</name>
    <name evidence="4" type="ORF">UFOVP1421_68</name>
    <name evidence="5" type="ORF">UFOVP1525_78</name>
    <name evidence="1" type="ORF">UFOVP909_41</name>
</gene>
<dbReference type="SUPFAM" id="SSF82771">
    <property type="entry name" value="GIY-YIG endonuclease"/>
    <property type="match status" value="1"/>
</dbReference>
<dbReference type="EMBL" id="LR797019">
    <property type="protein sequence ID" value="CAB4181095.1"/>
    <property type="molecule type" value="Genomic_DNA"/>
</dbReference>
<protein>
    <recommendedName>
        <fullName evidence="6">GIY-YIG domain-containing protein</fullName>
    </recommendedName>
</protein>
<evidence type="ECO:0000313" key="2">
    <source>
        <dbReference type="EMBL" id="CAB4181095.1"/>
    </source>
</evidence>
<reference evidence="1" key="1">
    <citation type="submission" date="2020-05" db="EMBL/GenBank/DDBJ databases">
        <authorList>
            <person name="Chiriac C."/>
            <person name="Salcher M."/>
            <person name="Ghai R."/>
            <person name="Kavagutti S V."/>
        </authorList>
    </citation>
    <scope>NUCLEOTIDE SEQUENCE</scope>
</reference>
<dbReference type="EMBL" id="LR797375">
    <property type="protein sequence ID" value="CAB4211461.1"/>
    <property type="molecule type" value="Genomic_DNA"/>
</dbReference>
<dbReference type="InterPro" id="IPR035901">
    <property type="entry name" value="GIY-YIG_endonuc_sf"/>
</dbReference>
<dbReference type="EMBL" id="LR798454">
    <property type="protein sequence ID" value="CAB5238561.1"/>
    <property type="molecule type" value="Genomic_DNA"/>
</dbReference>
<accession>A0A6J5PH34</accession>
<organism evidence="1">
    <name type="scientific">uncultured Caudovirales phage</name>
    <dbReference type="NCBI Taxonomy" id="2100421"/>
    <lineage>
        <taxon>Viruses</taxon>
        <taxon>Duplodnaviria</taxon>
        <taxon>Heunggongvirae</taxon>
        <taxon>Uroviricota</taxon>
        <taxon>Caudoviricetes</taxon>
        <taxon>Peduoviridae</taxon>
        <taxon>Maltschvirus</taxon>
        <taxon>Maltschvirus maltsch</taxon>
    </lineage>
</organism>
<dbReference type="EMBL" id="LR797272">
    <property type="protein sequence ID" value="CAB4198475.1"/>
    <property type="molecule type" value="Genomic_DNA"/>
</dbReference>
<evidence type="ECO:0000313" key="4">
    <source>
        <dbReference type="EMBL" id="CAB4211461.1"/>
    </source>
</evidence>